<evidence type="ECO:0000256" key="3">
    <source>
        <dbReference type="ARBA" id="ARBA00023163"/>
    </source>
</evidence>
<feature type="domain" description="HTH araC/xylS-type" evidence="5">
    <location>
        <begin position="182"/>
        <end position="280"/>
    </location>
</feature>
<evidence type="ECO:0000259" key="5">
    <source>
        <dbReference type="PROSITE" id="PS01124"/>
    </source>
</evidence>
<organism evidence="6 7">
    <name type="scientific">Stieleria varia</name>
    <dbReference type="NCBI Taxonomy" id="2528005"/>
    <lineage>
        <taxon>Bacteria</taxon>
        <taxon>Pseudomonadati</taxon>
        <taxon>Planctomycetota</taxon>
        <taxon>Planctomycetia</taxon>
        <taxon>Pirellulales</taxon>
        <taxon>Pirellulaceae</taxon>
        <taxon>Stieleria</taxon>
    </lineage>
</organism>
<dbReference type="InterPro" id="IPR018060">
    <property type="entry name" value="HTH_AraC"/>
</dbReference>
<dbReference type="InterPro" id="IPR037923">
    <property type="entry name" value="HTH-like"/>
</dbReference>
<gene>
    <name evidence="6" type="primary">btr</name>
    <name evidence="6" type="ORF">Pla52n_02390</name>
</gene>
<dbReference type="Gene3D" id="1.10.10.60">
    <property type="entry name" value="Homeodomain-like"/>
    <property type="match status" value="2"/>
</dbReference>
<dbReference type="Proteomes" id="UP000320176">
    <property type="component" value="Unassembled WGS sequence"/>
</dbReference>
<comment type="caution">
    <text evidence="6">The sequence shown here is derived from an EMBL/GenBank/DDBJ whole genome shotgun (WGS) entry which is preliminary data.</text>
</comment>
<accession>A0A5C6B8S9</accession>
<dbReference type="PROSITE" id="PS01124">
    <property type="entry name" value="HTH_ARAC_FAMILY_2"/>
    <property type="match status" value="1"/>
</dbReference>
<dbReference type="GO" id="GO:0003700">
    <property type="term" value="F:DNA-binding transcription factor activity"/>
    <property type="evidence" value="ECO:0007669"/>
    <property type="project" value="InterPro"/>
</dbReference>
<reference evidence="6 7" key="1">
    <citation type="submission" date="2019-02" db="EMBL/GenBank/DDBJ databases">
        <title>Deep-cultivation of Planctomycetes and their phenomic and genomic characterization uncovers novel biology.</title>
        <authorList>
            <person name="Wiegand S."/>
            <person name="Jogler M."/>
            <person name="Boedeker C."/>
            <person name="Pinto D."/>
            <person name="Vollmers J."/>
            <person name="Rivas-Marin E."/>
            <person name="Kohn T."/>
            <person name="Peeters S.H."/>
            <person name="Heuer A."/>
            <person name="Rast P."/>
            <person name="Oberbeckmann S."/>
            <person name="Bunk B."/>
            <person name="Jeske O."/>
            <person name="Meyerdierks A."/>
            <person name="Storesund J.E."/>
            <person name="Kallscheuer N."/>
            <person name="Luecker S."/>
            <person name="Lage O.M."/>
            <person name="Pohl T."/>
            <person name="Merkel B.J."/>
            <person name="Hornburger P."/>
            <person name="Mueller R.-W."/>
            <person name="Bruemmer F."/>
            <person name="Labrenz M."/>
            <person name="Spormann A.M."/>
            <person name="Op Den Camp H."/>
            <person name="Overmann J."/>
            <person name="Amann R."/>
            <person name="Jetten M.S.M."/>
            <person name="Mascher T."/>
            <person name="Medema M.H."/>
            <person name="Devos D.P."/>
            <person name="Kaster A.-K."/>
            <person name="Ovreas L."/>
            <person name="Rohde M."/>
            <person name="Galperin M.Y."/>
            <person name="Jogler C."/>
        </authorList>
    </citation>
    <scope>NUCLEOTIDE SEQUENCE [LARGE SCALE GENOMIC DNA]</scope>
    <source>
        <strain evidence="6 7">Pla52n</strain>
    </source>
</reference>
<evidence type="ECO:0000313" key="7">
    <source>
        <dbReference type="Proteomes" id="UP000320176"/>
    </source>
</evidence>
<keyword evidence="2" id="KW-0238">DNA-binding</keyword>
<dbReference type="InterPro" id="IPR020449">
    <property type="entry name" value="Tscrpt_reg_AraC-type_HTH"/>
</dbReference>
<dbReference type="InterPro" id="IPR003313">
    <property type="entry name" value="AraC-bd"/>
</dbReference>
<dbReference type="GO" id="GO:0043565">
    <property type="term" value="F:sequence-specific DNA binding"/>
    <property type="evidence" value="ECO:0007669"/>
    <property type="project" value="InterPro"/>
</dbReference>
<dbReference type="Pfam" id="PF12833">
    <property type="entry name" value="HTH_18"/>
    <property type="match status" value="1"/>
</dbReference>
<dbReference type="SMART" id="SM00342">
    <property type="entry name" value="HTH_ARAC"/>
    <property type="match status" value="1"/>
</dbReference>
<dbReference type="PANTHER" id="PTHR46796">
    <property type="entry name" value="HTH-TYPE TRANSCRIPTIONAL ACTIVATOR RHAS-RELATED"/>
    <property type="match status" value="1"/>
</dbReference>
<evidence type="ECO:0000256" key="2">
    <source>
        <dbReference type="ARBA" id="ARBA00023125"/>
    </source>
</evidence>
<dbReference type="Gene3D" id="2.60.120.10">
    <property type="entry name" value="Jelly Rolls"/>
    <property type="match status" value="1"/>
</dbReference>
<dbReference type="Pfam" id="PF02311">
    <property type="entry name" value="AraC_binding"/>
    <property type="match status" value="1"/>
</dbReference>
<protein>
    <submittedName>
        <fullName evidence="6">HTH-type transcriptional activator Btr</fullName>
    </submittedName>
</protein>
<dbReference type="SUPFAM" id="SSF46689">
    <property type="entry name" value="Homeodomain-like"/>
    <property type="match status" value="1"/>
</dbReference>
<dbReference type="PRINTS" id="PR00032">
    <property type="entry name" value="HTHARAC"/>
</dbReference>
<dbReference type="SUPFAM" id="SSF51215">
    <property type="entry name" value="Regulatory protein AraC"/>
    <property type="match status" value="1"/>
</dbReference>
<proteinExistence type="predicted"/>
<keyword evidence="1" id="KW-0805">Transcription regulation</keyword>
<feature type="region of interest" description="Disordered" evidence="4">
    <location>
        <begin position="271"/>
        <end position="290"/>
    </location>
</feature>
<dbReference type="InterPro" id="IPR009057">
    <property type="entry name" value="Homeodomain-like_sf"/>
</dbReference>
<sequence>MKNTPDTRALRDRPVDETLPSYGVAILESHHSPQFTMQWRTHSFIKIVYVLRGSGRFEFPTQTIPFRAADVIVVPPETANRIVDDHDSASSLYVCCIRTDLLDFDRSILSRMCLCQHDAGPPESNRIATLMRRMRHEQTRGDDSVSLSIVADALRLLAWVSRRSQESFMQRRSESADHDAMREYVRRLDSEFFEARSIDEAAEELGISRRSFTSQFHSITGETWLHRVRRLAIAHAKKLLSDSELPVASVAFECGFNDLSTFYRQFKSQTGRSPSRYRKDARANRSGRHC</sequence>
<keyword evidence="7" id="KW-1185">Reference proteome</keyword>
<dbReference type="AlphaFoldDB" id="A0A5C6B8S9"/>
<dbReference type="InterPro" id="IPR050204">
    <property type="entry name" value="AraC_XylS_family_regulators"/>
</dbReference>
<name>A0A5C6B8S9_9BACT</name>
<dbReference type="RefSeq" id="WP_146517855.1">
    <property type="nucleotide sequence ID" value="NZ_CP151726.1"/>
</dbReference>
<keyword evidence="3" id="KW-0804">Transcription</keyword>
<dbReference type="InterPro" id="IPR014710">
    <property type="entry name" value="RmlC-like_jellyroll"/>
</dbReference>
<evidence type="ECO:0000256" key="4">
    <source>
        <dbReference type="SAM" id="MobiDB-lite"/>
    </source>
</evidence>
<dbReference type="EMBL" id="SJPN01000001">
    <property type="protein sequence ID" value="TWU07666.1"/>
    <property type="molecule type" value="Genomic_DNA"/>
</dbReference>
<dbReference type="OrthoDB" id="9778008at2"/>
<evidence type="ECO:0000313" key="6">
    <source>
        <dbReference type="EMBL" id="TWU07666.1"/>
    </source>
</evidence>
<evidence type="ECO:0000256" key="1">
    <source>
        <dbReference type="ARBA" id="ARBA00023015"/>
    </source>
</evidence>